<gene>
    <name evidence="4" type="ORF">A2824_02360</name>
</gene>
<dbReference type="Proteomes" id="UP000178059">
    <property type="component" value="Unassembled WGS sequence"/>
</dbReference>
<feature type="coiled-coil region" evidence="1">
    <location>
        <begin position="203"/>
        <end position="230"/>
    </location>
</feature>
<dbReference type="AlphaFoldDB" id="A0A1F6VL60"/>
<feature type="coiled-coil region" evidence="1">
    <location>
        <begin position="126"/>
        <end position="174"/>
    </location>
</feature>
<feature type="region of interest" description="Disordered" evidence="2">
    <location>
        <begin position="306"/>
        <end position="343"/>
    </location>
</feature>
<name>A0A1F6VL60_9BACT</name>
<protein>
    <recommendedName>
        <fullName evidence="6">DUF5667 domain-containing protein</fullName>
    </recommendedName>
</protein>
<dbReference type="EMBL" id="MFTT01000008">
    <property type="protein sequence ID" value="OGI70393.1"/>
    <property type="molecule type" value="Genomic_DNA"/>
</dbReference>
<organism evidence="4 5">
    <name type="scientific">Candidatus Nomurabacteria bacterium RIFCSPHIGHO2_01_FULL_42_16</name>
    <dbReference type="NCBI Taxonomy" id="1801743"/>
    <lineage>
        <taxon>Bacteria</taxon>
        <taxon>Candidatus Nomuraibacteriota</taxon>
    </lineage>
</organism>
<feature type="compositionally biased region" description="Acidic residues" evidence="2">
    <location>
        <begin position="329"/>
        <end position="343"/>
    </location>
</feature>
<feature type="signal peptide" evidence="3">
    <location>
        <begin position="1"/>
        <end position="26"/>
    </location>
</feature>
<feature type="chain" id="PRO_5009527298" description="DUF5667 domain-containing protein" evidence="3">
    <location>
        <begin position="27"/>
        <end position="343"/>
    </location>
</feature>
<feature type="compositionally biased region" description="Basic and acidic residues" evidence="2">
    <location>
        <begin position="307"/>
        <end position="321"/>
    </location>
</feature>
<keyword evidence="3" id="KW-0732">Signal</keyword>
<proteinExistence type="predicted"/>
<reference evidence="4 5" key="1">
    <citation type="journal article" date="2016" name="Nat. Commun.">
        <title>Thousands of microbial genomes shed light on interconnected biogeochemical processes in an aquifer system.</title>
        <authorList>
            <person name="Anantharaman K."/>
            <person name="Brown C.T."/>
            <person name="Hug L.A."/>
            <person name="Sharon I."/>
            <person name="Castelle C.J."/>
            <person name="Probst A.J."/>
            <person name="Thomas B.C."/>
            <person name="Singh A."/>
            <person name="Wilkins M.J."/>
            <person name="Karaoz U."/>
            <person name="Brodie E.L."/>
            <person name="Williams K.H."/>
            <person name="Hubbard S.S."/>
            <person name="Banfield J.F."/>
        </authorList>
    </citation>
    <scope>NUCLEOTIDE SEQUENCE [LARGE SCALE GENOMIC DNA]</scope>
</reference>
<evidence type="ECO:0000256" key="2">
    <source>
        <dbReference type="SAM" id="MobiDB-lite"/>
    </source>
</evidence>
<evidence type="ECO:0000256" key="1">
    <source>
        <dbReference type="SAM" id="Coils"/>
    </source>
</evidence>
<keyword evidence="1" id="KW-0175">Coiled coil</keyword>
<comment type="caution">
    <text evidence="4">The sequence shown here is derived from an EMBL/GenBank/DDBJ whole genome shotgun (WGS) entry which is preliminary data.</text>
</comment>
<evidence type="ECO:0000313" key="4">
    <source>
        <dbReference type="EMBL" id="OGI70393.1"/>
    </source>
</evidence>
<evidence type="ECO:0000256" key="3">
    <source>
        <dbReference type="SAM" id="SignalP"/>
    </source>
</evidence>
<evidence type="ECO:0000313" key="5">
    <source>
        <dbReference type="Proteomes" id="UP000178059"/>
    </source>
</evidence>
<evidence type="ECO:0008006" key="6">
    <source>
        <dbReference type="Google" id="ProtNLM"/>
    </source>
</evidence>
<sequence length="343" mass="38682">MRTLKSLISILLFIILLPAVSVLAQAENKDTASENIKVAEITTDPAPDPCSKVLRWLEREQKINDSLRYVITMERTEHSEKVDSLLIANLNLGAIIEKQKSEKQTQTAEAPKQSEKQSAVGADPLLSDLKQKNSALIAEKDALNKRINTVEKEKNDLQKKADEAENKRAKTDSLLGVSLFSQIRSLDDFKRVILERDSSVEKITAVSLQADDLSNEIKRQKEKNDTLVNKITTCSVYLTDALTREKAKADELDSIMAELQMTRGDVQSFRESFHSCKKQYEDGLKETEDLLKEVEIYRKFIPGDASASKKVEVEVKTEQEPKSVQPPPDDSEESEGDWPEFEE</sequence>
<feature type="region of interest" description="Disordered" evidence="2">
    <location>
        <begin position="102"/>
        <end position="125"/>
    </location>
</feature>
<accession>A0A1F6VL60</accession>